<dbReference type="EMBL" id="QOCE01000038">
    <property type="protein sequence ID" value="RBW52842.1"/>
    <property type="molecule type" value="Genomic_DNA"/>
</dbReference>
<dbReference type="OrthoDB" id="8444739at2"/>
<dbReference type="Proteomes" id="UP000252706">
    <property type="component" value="Unassembled WGS sequence"/>
</dbReference>
<dbReference type="InterPro" id="IPR007272">
    <property type="entry name" value="Sulf_transp_TsuA/YedE"/>
</dbReference>
<feature type="transmembrane region" description="Helical" evidence="1">
    <location>
        <begin position="110"/>
        <end position="131"/>
    </location>
</feature>
<keyword evidence="1" id="KW-1133">Transmembrane helix</keyword>
<protein>
    <submittedName>
        <fullName evidence="2">Uncharacterized protein</fullName>
    </submittedName>
</protein>
<keyword evidence="1" id="KW-0812">Transmembrane</keyword>
<dbReference type="AlphaFoldDB" id="A0A366WXJ0"/>
<feature type="transmembrane region" description="Helical" evidence="1">
    <location>
        <begin position="76"/>
        <end position="104"/>
    </location>
</feature>
<evidence type="ECO:0000313" key="2">
    <source>
        <dbReference type="EMBL" id="RBW52842.1"/>
    </source>
</evidence>
<proteinExistence type="predicted"/>
<evidence type="ECO:0000256" key="1">
    <source>
        <dbReference type="SAM" id="Phobius"/>
    </source>
</evidence>
<keyword evidence="1" id="KW-0472">Membrane</keyword>
<dbReference type="Pfam" id="PF04143">
    <property type="entry name" value="Sulf_transp"/>
    <property type="match status" value="1"/>
</dbReference>
<sequence length="196" mass="19707">MTVILLAIVIGVAFGVVLDRVGASNPSYINAMLNLTNLNLAKSILLAIGVGSVLMFGGQLLGFVEVGHMSVKTAYAGVFLGGLLLGAGWAMSGFCPGTGIVAAATGRKDALFFIAGGLLGAAAYMVTYPSWKASGMLDKIAGGKVTLGTIPGAKYDGLTAISGDILGLVLGLGFIAVAFALPERFVGSPAQAQPAE</sequence>
<reference evidence="2 3" key="1">
    <citation type="submission" date="2018-07" db="EMBL/GenBank/DDBJ databases">
        <title>Modular assembly of carbohydrate-degrading microbial communities in the ocean.</title>
        <authorList>
            <person name="Enke T.N."/>
            <person name="Datta M.S."/>
            <person name="Schwartzman J.A."/>
            <person name="Cermak N."/>
            <person name="Schmitz D.A."/>
            <person name="Barrere J."/>
            <person name="Cordero O.X."/>
        </authorList>
    </citation>
    <scope>NUCLEOTIDE SEQUENCE [LARGE SCALE GENOMIC DNA]</scope>
    <source>
        <strain evidence="2 3">C3M10</strain>
    </source>
</reference>
<comment type="caution">
    <text evidence="2">The sequence shown here is derived from an EMBL/GenBank/DDBJ whole genome shotgun (WGS) entry which is preliminary data.</text>
</comment>
<accession>A0A366WXJ0</accession>
<organism evidence="2 3">
    <name type="scientific">Phaeobacter gallaeciensis</name>
    <dbReference type="NCBI Taxonomy" id="60890"/>
    <lineage>
        <taxon>Bacteria</taxon>
        <taxon>Pseudomonadati</taxon>
        <taxon>Pseudomonadota</taxon>
        <taxon>Alphaproteobacteria</taxon>
        <taxon>Rhodobacterales</taxon>
        <taxon>Roseobacteraceae</taxon>
        <taxon>Phaeobacter</taxon>
    </lineage>
</organism>
<name>A0A366WXJ0_9RHOB</name>
<feature type="transmembrane region" description="Helical" evidence="1">
    <location>
        <begin position="43"/>
        <end position="64"/>
    </location>
</feature>
<evidence type="ECO:0000313" key="3">
    <source>
        <dbReference type="Proteomes" id="UP000252706"/>
    </source>
</evidence>
<feature type="transmembrane region" description="Helical" evidence="1">
    <location>
        <begin position="158"/>
        <end position="181"/>
    </location>
</feature>
<dbReference type="RefSeq" id="WP_113824558.1">
    <property type="nucleotide sequence ID" value="NZ_QOCE01000038.1"/>
</dbReference>
<gene>
    <name evidence="2" type="ORF">DS909_16540</name>
</gene>